<dbReference type="InterPro" id="IPR027806">
    <property type="entry name" value="HARBI1_dom"/>
</dbReference>
<feature type="domain" description="DDE Tnp4" evidence="3">
    <location>
        <begin position="131"/>
        <end position="190"/>
    </location>
</feature>
<reference evidence="5" key="1">
    <citation type="submission" date="2025-08" db="UniProtKB">
        <authorList>
            <consortium name="RefSeq"/>
        </authorList>
    </citation>
    <scope>IDENTIFICATION</scope>
</reference>
<proteinExistence type="predicted"/>
<gene>
    <name evidence="5" type="primary">LOC136082524</name>
</gene>
<evidence type="ECO:0000313" key="5">
    <source>
        <dbReference type="RefSeq" id="XP_065658001.1"/>
    </source>
</evidence>
<dbReference type="RefSeq" id="XP_065658001.1">
    <property type="nucleotide sequence ID" value="XM_065801929.1"/>
</dbReference>
<comment type="cofactor">
    <cofactor evidence="1">
        <name>a divalent metal cation</name>
        <dbReference type="ChEBI" id="CHEBI:60240"/>
    </cofactor>
</comment>
<keyword evidence="2" id="KW-0479">Metal-binding</keyword>
<evidence type="ECO:0000259" key="3">
    <source>
        <dbReference type="Pfam" id="PF13359"/>
    </source>
</evidence>
<organism evidence="4 5">
    <name type="scientific">Hydra vulgaris</name>
    <name type="common">Hydra</name>
    <name type="synonym">Hydra attenuata</name>
    <dbReference type="NCBI Taxonomy" id="6087"/>
    <lineage>
        <taxon>Eukaryota</taxon>
        <taxon>Metazoa</taxon>
        <taxon>Cnidaria</taxon>
        <taxon>Hydrozoa</taxon>
        <taxon>Hydroidolina</taxon>
        <taxon>Anthoathecata</taxon>
        <taxon>Aplanulata</taxon>
        <taxon>Hydridae</taxon>
        <taxon>Hydra</taxon>
    </lineage>
</organism>
<protein>
    <submittedName>
        <fullName evidence="5">Uncharacterized protein LOC136082524</fullName>
    </submittedName>
</protein>
<dbReference type="Proteomes" id="UP001652625">
    <property type="component" value="Chromosome 07"/>
</dbReference>
<evidence type="ECO:0000256" key="1">
    <source>
        <dbReference type="ARBA" id="ARBA00001968"/>
    </source>
</evidence>
<name>A0ABM4C8Q2_HYDVU</name>
<accession>A0ABM4C8Q2</accession>
<sequence length="205" mass="23360">MVYPRIANAGDNAKQFETLNNKYTENLQETPLPIVILNIDDVKLSSSPDPKLTNGISACLLSISDLENPVVFINKNLTFKPNYTNVFQTYYWVRIAESVLRGYESTSRNETREILASFEQLYGFPQVVGAVDGCHKRIKAPFKNSEDYINRKEYHSIILQGLADSKYLIKDIFVGWTGKSHNSRVLIKNSSKMSFHEQELKSDVT</sequence>
<keyword evidence="4" id="KW-1185">Reference proteome</keyword>
<evidence type="ECO:0000313" key="4">
    <source>
        <dbReference type="Proteomes" id="UP001652625"/>
    </source>
</evidence>
<dbReference type="GeneID" id="136082524"/>
<dbReference type="Pfam" id="PF13359">
    <property type="entry name" value="DDE_Tnp_4"/>
    <property type="match status" value="1"/>
</dbReference>
<evidence type="ECO:0000256" key="2">
    <source>
        <dbReference type="ARBA" id="ARBA00022723"/>
    </source>
</evidence>